<keyword evidence="2" id="KW-1185">Reference proteome</keyword>
<evidence type="ECO:0000313" key="2">
    <source>
        <dbReference type="Proteomes" id="UP001220256"/>
    </source>
</evidence>
<evidence type="ECO:0000313" key="1">
    <source>
        <dbReference type="EMBL" id="KAJ5260756.1"/>
    </source>
</evidence>
<reference evidence="1 2" key="1">
    <citation type="journal article" date="2023" name="IMA Fungus">
        <title>Comparative genomic study of the Penicillium genus elucidates a diverse pangenome and 15 lateral gene transfer events.</title>
        <authorList>
            <person name="Petersen C."/>
            <person name="Sorensen T."/>
            <person name="Nielsen M.R."/>
            <person name="Sondergaard T.E."/>
            <person name="Sorensen J.L."/>
            <person name="Fitzpatrick D.A."/>
            <person name="Frisvad J.C."/>
            <person name="Nielsen K.L."/>
        </authorList>
    </citation>
    <scope>NUCLEOTIDE SEQUENCE [LARGE SCALE GENOMIC DNA]</scope>
    <source>
        <strain evidence="1 2">IBT 3361</strain>
    </source>
</reference>
<dbReference type="EMBL" id="JAPVEB010000007">
    <property type="protein sequence ID" value="KAJ5260756.1"/>
    <property type="molecule type" value="Genomic_DNA"/>
</dbReference>
<organism evidence="1 2">
    <name type="scientific">Penicillium chrysogenum</name>
    <name type="common">Penicillium notatum</name>
    <dbReference type="NCBI Taxonomy" id="5076"/>
    <lineage>
        <taxon>Eukaryota</taxon>
        <taxon>Fungi</taxon>
        <taxon>Dikarya</taxon>
        <taxon>Ascomycota</taxon>
        <taxon>Pezizomycotina</taxon>
        <taxon>Eurotiomycetes</taxon>
        <taxon>Eurotiomycetidae</taxon>
        <taxon>Eurotiales</taxon>
        <taxon>Aspergillaceae</taxon>
        <taxon>Penicillium</taxon>
        <taxon>Penicillium chrysogenum species complex</taxon>
    </lineage>
</organism>
<proteinExistence type="predicted"/>
<name>A0ABQ8W9D9_PENCH</name>
<comment type="caution">
    <text evidence="1">The sequence shown here is derived from an EMBL/GenBank/DDBJ whole genome shotgun (WGS) entry which is preliminary data.</text>
</comment>
<protein>
    <submittedName>
        <fullName evidence="1">Uncharacterized protein</fullName>
    </submittedName>
</protein>
<dbReference type="Proteomes" id="UP001220256">
    <property type="component" value="Unassembled WGS sequence"/>
</dbReference>
<sequence>MSDNTRPPPQPSSLITQRSCADFQDLESFKDCLASIAQVKEHHEFVLLDIPRDWADIVFEVLDEVVSARRTDVLRVLTMPTAIQNCIQPWLYNQLFNWGITGAITPSEENMIHGEAGTTLHFPSGPYHTSRKEPDFLFMIRGRLLPTVAVESGWSDPMPRLQDDLNMLLVGGDGSIKVVIIIKWSRHAPNRVSGVAELYKCDRNGIPVRDQREVIFPHNPTTGNQQLVIKRRDLLGSGHGNPAGSLFFDLDLLRDFASRALGRMNLVPA</sequence>
<accession>A0ABQ8W9D9</accession>
<gene>
    <name evidence="1" type="ORF">N7505_009106</name>
</gene>